<dbReference type="AlphaFoldDB" id="A0A0P8YZI3"/>
<accession>A0A0P8YZI3</accession>
<dbReference type="STRING" id="36849.OXPF_11690"/>
<organism evidence="1 2">
    <name type="scientific">Oxobacter pfennigii</name>
    <dbReference type="NCBI Taxonomy" id="36849"/>
    <lineage>
        <taxon>Bacteria</taxon>
        <taxon>Bacillati</taxon>
        <taxon>Bacillota</taxon>
        <taxon>Clostridia</taxon>
        <taxon>Eubacteriales</taxon>
        <taxon>Clostridiaceae</taxon>
        <taxon>Oxobacter</taxon>
    </lineage>
</organism>
<proteinExistence type="predicted"/>
<name>A0A0P8YZI3_9CLOT</name>
<dbReference type="RefSeq" id="WP_054874264.1">
    <property type="nucleotide sequence ID" value="NZ_LKET01000026.1"/>
</dbReference>
<dbReference type="PROSITE" id="PS51257">
    <property type="entry name" value="PROKAR_LIPOPROTEIN"/>
    <property type="match status" value="1"/>
</dbReference>
<protein>
    <submittedName>
        <fullName evidence="1">Uncharacterized protein</fullName>
    </submittedName>
</protein>
<reference evidence="1 2" key="1">
    <citation type="submission" date="2015-09" db="EMBL/GenBank/DDBJ databases">
        <title>Genome sequence of Oxobacter pfennigii DSM 3222.</title>
        <authorList>
            <person name="Poehlein A."/>
            <person name="Bengelsdorf F.R."/>
            <person name="Schiel-Bengelsdorf B."/>
            <person name="Duerre P."/>
            <person name="Daniel R."/>
        </authorList>
    </citation>
    <scope>NUCLEOTIDE SEQUENCE [LARGE SCALE GENOMIC DNA]</scope>
    <source>
        <strain evidence="1 2">DSM 3222</strain>
    </source>
</reference>
<evidence type="ECO:0000313" key="1">
    <source>
        <dbReference type="EMBL" id="KPU45276.1"/>
    </source>
</evidence>
<dbReference type="EMBL" id="LKET01000026">
    <property type="protein sequence ID" value="KPU45276.1"/>
    <property type="molecule type" value="Genomic_DNA"/>
</dbReference>
<sequence length="282" mass="30612">MKKRIIAAMLMIYVSIMLSACDLINIGGRTIGLNRVEENTQKTIEAGGIKTIEVISPVGSVDIETWEKNEIQIVATKINNGLKEKAELLDELKNAEIFYEKKDDKYTIKAFLPKFKNNGMSVEFEIYVPQTIKAYKVDAEVGDIKLSGAEGDIDVVNNVGKIDLNDCWGVINLKAVTGDVTVRKSSLKADSALTSNVGRVLFDGTIGTEGTYKFTTNVGMVDVSLPSDTAFEIDAKTNVGNIDCDFDISGTEENMEVKGKVKGGGAKVIIVNNTGSVNISKR</sequence>
<keyword evidence="2" id="KW-1185">Reference proteome</keyword>
<comment type="caution">
    <text evidence="1">The sequence shown here is derived from an EMBL/GenBank/DDBJ whole genome shotgun (WGS) entry which is preliminary data.</text>
</comment>
<dbReference type="Proteomes" id="UP000050326">
    <property type="component" value="Unassembled WGS sequence"/>
</dbReference>
<evidence type="ECO:0000313" key="2">
    <source>
        <dbReference type="Proteomes" id="UP000050326"/>
    </source>
</evidence>
<gene>
    <name evidence="1" type="ORF">OXPF_11690</name>
</gene>